<reference evidence="3" key="1">
    <citation type="submission" date="2016-10" db="EMBL/GenBank/DDBJ databases">
        <authorList>
            <person name="Varghese N."/>
            <person name="Submissions S."/>
        </authorList>
    </citation>
    <scope>NUCLEOTIDE SEQUENCE [LARGE SCALE GENOMIC DNA]</scope>
    <source>
        <strain evidence="3">DSM 20406</strain>
    </source>
</reference>
<accession>A0A1H6WPL2</accession>
<organism evidence="2 3">
    <name type="scientific">Sharpea azabuensis</name>
    <dbReference type="NCBI Taxonomy" id="322505"/>
    <lineage>
        <taxon>Bacteria</taxon>
        <taxon>Bacillati</taxon>
        <taxon>Bacillota</taxon>
        <taxon>Erysipelotrichia</taxon>
        <taxon>Erysipelotrichales</taxon>
        <taxon>Coprobacillaceae</taxon>
        <taxon>Sharpea</taxon>
    </lineage>
</organism>
<name>A0A1H6WPL2_9FIRM</name>
<dbReference type="Proteomes" id="UP000183028">
    <property type="component" value="Unassembled WGS sequence"/>
</dbReference>
<proteinExistence type="predicted"/>
<protein>
    <submittedName>
        <fullName evidence="2">dGTPase</fullName>
    </submittedName>
</protein>
<dbReference type="SUPFAM" id="SSF109604">
    <property type="entry name" value="HD-domain/PDEase-like"/>
    <property type="match status" value="1"/>
</dbReference>
<dbReference type="RefSeq" id="WP_033162627.1">
    <property type="nucleotide sequence ID" value="NZ_CADAIQ010000049.1"/>
</dbReference>
<evidence type="ECO:0000259" key="1">
    <source>
        <dbReference type="PROSITE" id="PS51831"/>
    </source>
</evidence>
<dbReference type="PANTHER" id="PTHR35795">
    <property type="entry name" value="SLR1885 PROTEIN"/>
    <property type="match status" value="1"/>
</dbReference>
<keyword evidence="3" id="KW-1185">Reference proteome</keyword>
<dbReference type="EMBL" id="FNYK01000071">
    <property type="protein sequence ID" value="SEJ18971.1"/>
    <property type="molecule type" value="Genomic_DNA"/>
</dbReference>
<dbReference type="PROSITE" id="PS51831">
    <property type="entry name" value="HD"/>
    <property type="match status" value="1"/>
</dbReference>
<dbReference type="Gene3D" id="1.10.3210.10">
    <property type="entry name" value="Hypothetical protein af1432"/>
    <property type="match status" value="1"/>
</dbReference>
<dbReference type="PANTHER" id="PTHR35795:SF1">
    <property type="entry name" value="BIS(5'-NUCLEOSYL)-TETRAPHOSPHATASE, SYMMETRICAL"/>
    <property type="match status" value="1"/>
</dbReference>
<gene>
    <name evidence="2" type="ORF">SAMN04487834_10716</name>
</gene>
<feature type="domain" description="HD" evidence="1">
    <location>
        <begin position="70"/>
        <end position="215"/>
    </location>
</feature>
<evidence type="ECO:0000313" key="2">
    <source>
        <dbReference type="EMBL" id="SEJ18971.1"/>
    </source>
</evidence>
<dbReference type="InterPro" id="IPR051094">
    <property type="entry name" value="Diverse_Catalytic_Enzymes"/>
</dbReference>
<dbReference type="eggNOG" id="COG0232">
    <property type="taxonomic scope" value="Bacteria"/>
</dbReference>
<dbReference type="GeneID" id="54120031"/>
<dbReference type="STRING" id="322505.SAMN04487836_11927"/>
<dbReference type="OrthoDB" id="9803619at2"/>
<dbReference type="Pfam" id="PF01966">
    <property type="entry name" value="HD"/>
    <property type="match status" value="1"/>
</dbReference>
<sequence length="405" mass="47602">MDLSQYAMVEGNPKYQQAIKRERALYTRAYDIRTPFGRDYTRLLFSQGYRRLKNKTQVFFAIDDDHVCTRLEHVNLVASIANTIAHQLKLNTELTNAIAAGHDIGHAPFGHGGERILREISEKYGLEPFWHERNSLHFVDDIEVLEDDYHHFYNLDLTYAIRDGIIAHCGEMQQEIIRPRDEVIDLKHDFLRPGMYEPFSYEGCVVKMSDKIAYLARDIEDALRLHIITEQEVNSLRDELNALGGYQFNAINNGSIVNYFIQDVIHHSSELGIGLSKEAFMKMRIMMKFNYQHIYEIKRVDIHNNYVKLIMNSIFEFLYDYYQSPSFLEDLKRDQNQYHALITHYLSHLEKHAKFKDQPRNPLYENKVIYDFENDPQAITKSILDYLAGMTDTFLIKSFNELLSF</sequence>
<dbReference type="InterPro" id="IPR006674">
    <property type="entry name" value="HD_domain"/>
</dbReference>
<dbReference type="AlphaFoldDB" id="A0A1H6WPL2"/>
<evidence type="ECO:0000313" key="3">
    <source>
        <dbReference type="Proteomes" id="UP000183028"/>
    </source>
</evidence>